<dbReference type="FunFam" id="3.30.1330.30:FF:000006">
    <property type="entry name" value="Peptide chain release factor subunit 1"/>
    <property type="match status" value="1"/>
</dbReference>
<dbReference type="GO" id="GO:0003747">
    <property type="term" value="F:translation release factor activity"/>
    <property type="evidence" value="ECO:0007669"/>
    <property type="project" value="InterPro"/>
</dbReference>
<dbReference type="InterPro" id="IPR042226">
    <property type="entry name" value="eFR1_2_sf"/>
</dbReference>
<keyword evidence="6" id="KW-0648">Protein biosynthesis</keyword>
<comment type="similarity">
    <text evidence="2">Belongs to the eukaryotic release factor 1 family.</text>
</comment>
<protein>
    <recommendedName>
        <fullName evidence="4">Eukaryotic peptide chain release factor subunit 1</fullName>
    </recommendedName>
</protein>
<organism evidence="8">
    <name type="scientific">Euplotoides octocarinatus</name>
    <name type="common">Freshwater ciliate</name>
    <name type="synonym">Euplotes octocarinatus</name>
    <dbReference type="NCBI Taxonomy" id="2716877"/>
    <lineage>
        <taxon>Eukaryota</taxon>
        <taxon>Sar</taxon>
        <taxon>Alveolata</taxon>
        <taxon>Ciliophora</taxon>
        <taxon>Intramacronucleata</taxon>
        <taxon>Spirotrichea</taxon>
        <taxon>Hypotrichia</taxon>
        <taxon>Euplotida</taxon>
        <taxon>Euplotidae</taxon>
        <taxon>Euplotes</taxon>
    </lineage>
</organism>
<dbReference type="SUPFAM" id="SSF53137">
    <property type="entry name" value="Translational machinery components"/>
    <property type="match status" value="1"/>
</dbReference>
<comment type="subunit">
    <text evidence="3">Heterodimer of two subunits, one of which binds GTP.</text>
</comment>
<dbReference type="NCBIfam" id="TIGR03676">
    <property type="entry name" value="aRF1_eRF1"/>
    <property type="match status" value="1"/>
</dbReference>
<dbReference type="Pfam" id="PF03463">
    <property type="entry name" value="eRF1_1"/>
    <property type="match status" value="1"/>
</dbReference>
<dbReference type="InterPro" id="IPR005141">
    <property type="entry name" value="eRF1_2"/>
</dbReference>
<evidence type="ECO:0000313" key="8">
    <source>
        <dbReference type="EMBL" id="CAC14170.1"/>
    </source>
</evidence>
<dbReference type="Pfam" id="PF03464">
    <property type="entry name" value="eRF1_2"/>
    <property type="match status" value="1"/>
</dbReference>
<sequence length="446" mass="50465">MSIIDSNVETWKIKRIIKNLERLRGNGTSMISLLLSPRDAIPKVQGMLAGEYGTAESIKSKINRLAVQGAITSAKERLKLYNRTPPNGLVIYCGIVIGEDKSEKKYCIDFEPFRPLNTFKYICDNKFYTKPLFELLENDDVFGFVIVDGSGCLFGTLQGNTKKIIQNITVSLPKKHGRGGQSAPRFGRIREEKRHNYVRKVAEFATQHFITEDKPNVKGIILAGSANFKNDLSESDLFDKRLSEIVLKIVDVSYGGENGFSQAITLAEDTLSNVKFVEEKNLISKYFEEIAQDTGMVVFGIEDTLNSLELGAVGTIICFENLEINRYEIRNPSTEEIKVIHLCKDQQNDTRYKMIDNNYSYFIDQNTGLDLEILSCVPLTEWLCENYSKYGVRLEFITDKSQEGFQFVNGFGGIGGFLRFKLEIENIDYEGEDVGGEEFDADEDFI</sequence>
<dbReference type="InterPro" id="IPR004403">
    <property type="entry name" value="Peptide_chain-rel_eRF1/aRF1"/>
</dbReference>
<dbReference type="Gene3D" id="3.30.1330.30">
    <property type="match status" value="1"/>
</dbReference>
<evidence type="ECO:0000256" key="6">
    <source>
        <dbReference type="ARBA" id="ARBA00022917"/>
    </source>
</evidence>
<dbReference type="GO" id="GO:0005737">
    <property type="term" value="C:cytoplasm"/>
    <property type="evidence" value="ECO:0007669"/>
    <property type="project" value="UniProtKB-SubCell"/>
</dbReference>
<accession>Q9GP31</accession>
<evidence type="ECO:0000256" key="3">
    <source>
        <dbReference type="ARBA" id="ARBA00011520"/>
    </source>
</evidence>
<dbReference type="FunFam" id="3.30.420.60:FF:000003">
    <property type="entry name" value="Peptide chain release factor subunit 1"/>
    <property type="match status" value="1"/>
</dbReference>
<dbReference type="AlphaFoldDB" id="Q9GP31"/>
<dbReference type="SUPFAM" id="SSF55315">
    <property type="entry name" value="L30e-like"/>
    <property type="match status" value="1"/>
</dbReference>
<evidence type="ECO:0000256" key="5">
    <source>
        <dbReference type="ARBA" id="ARBA00022490"/>
    </source>
</evidence>
<dbReference type="InterPro" id="IPR029064">
    <property type="entry name" value="Ribosomal_eL30-like_sf"/>
</dbReference>
<proteinExistence type="inferred from homology"/>
<evidence type="ECO:0000256" key="4">
    <source>
        <dbReference type="ARBA" id="ARBA00013382"/>
    </source>
</evidence>
<name>Q9GP31_EUPOC</name>
<dbReference type="Gene3D" id="3.30.420.60">
    <property type="entry name" value="eRF1 domain 2"/>
    <property type="match status" value="1"/>
</dbReference>
<evidence type="ECO:0000256" key="1">
    <source>
        <dbReference type="ARBA" id="ARBA00004496"/>
    </source>
</evidence>
<evidence type="ECO:0000256" key="2">
    <source>
        <dbReference type="ARBA" id="ARBA00005326"/>
    </source>
</evidence>
<keyword evidence="5" id="KW-0963">Cytoplasm</keyword>
<dbReference type="Gene3D" id="3.30.960.10">
    <property type="entry name" value="eRF1 domain 1"/>
    <property type="match status" value="1"/>
</dbReference>
<dbReference type="InterPro" id="IPR024049">
    <property type="entry name" value="eRF1_1_sf"/>
</dbReference>
<gene>
    <name evidence="8" type="primary">eRF1a</name>
</gene>
<evidence type="ECO:0000259" key="7">
    <source>
        <dbReference type="SMART" id="SM01194"/>
    </source>
</evidence>
<dbReference type="SMART" id="SM01194">
    <property type="entry name" value="eRF1_1"/>
    <property type="match status" value="1"/>
</dbReference>
<dbReference type="EMBL" id="AJ272501">
    <property type="protein sequence ID" value="CAC14170.1"/>
    <property type="molecule type" value="Genomic_DNA"/>
</dbReference>
<dbReference type="InterPro" id="IPR005142">
    <property type="entry name" value="eRF1_3"/>
</dbReference>
<feature type="domain" description="eRF1/Pelota-like N-terminal" evidence="7">
    <location>
        <begin position="1"/>
        <end position="137"/>
    </location>
</feature>
<comment type="subcellular location">
    <subcellularLocation>
        <location evidence="1">Cytoplasm</location>
    </subcellularLocation>
</comment>
<dbReference type="Pfam" id="PF03465">
    <property type="entry name" value="eRF1_3"/>
    <property type="match status" value="1"/>
</dbReference>
<reference evidence="8" key="1">
    <citation type="journal article" date="2001" name="Gene">
        <title>The ciliate Euplotes octocarinatus expresses two polypeptide release factors of the type eRF1.</title>
        <authorList>
            <person name="Liang A."/>
            <person name="Brunen-Nieweler C."/>
            <person name="Muramatsu T."/>
            <person name="Kuchino Y."/>
            <person name="Beier H."/>
            <person name="Heckmann K."/>
        </authorList>
    </citation>
    <scope>NUCLEOTIDE SEQUENCE</scope>
    <source>
        <strain evidence="8">69</strain>
    </source>
</reference>
<dbReference type="InterPro" id="IPR005140">
    <property type="entry name" value="eRF1_Pelota-like_N"/>
</dbReference>
<dbReference type="SUPFAM" id="SSF55481">
    <property type="entry name" value="N-terminal domain of eukaryotic peptide chain release factor subunit 1, ERF1"/>
    <property type="match status" value="1"/>
</dbReference>
<dbReference type="PANTHER" id="PTHR10113">
    <property type="entry name" value="PEPTIDE CHAIN RELEASE FACTOR SUBUNIT 1"/>
    <property type="match status" value="1"/>
</dbReference>